<dbReference type="Gene3D" id="2.60.40.10">
    <property type="entry name" value="Immunoglobulins"/>
    <property type="match status" value="1"/>
</dbReference>
<feature type="transmembrane region" description="Helical" evidence="2">
    <location>
        <begin position="1071"/>
        <end position="1095"/>
    </location>
</feature>
<gene>
    <name evidence="4" type="ORF">GSLYS_00018571001</name>
</gene>
<protein>
    <recommendedName>
        <fullName evidence="3">Ig-like domain-containing protein</fullName>
    </recommendedName>
</protein>
<feature type="compositionally biased region" description="Basic and acidic residues" evidence="1">
    <location>
        <begin position="1285"/>
        <end position="1296"/>
    </location>
</feature>
<dbReference type="InterPro" id="IPR013783">
    <property type="entry name" value="Ig-like_fold"/>
</dbReference>
<keyword evidence="2" id="KW-1133">Transmembrane helix</keyword>
<comment type="caution">
    <text evidence="4">The sequence shown here is derived from an EMBL/GenBank/DDBJ whole genome shotgun (WGS) entry which is preliminary data.</text>
</comment>
<reference evidence="4 5" key="1">
    <citation type="submission" date="2024-04" db="EMBL/GenBank/DDBJ databases">
        <authorList>
            <consortium name="Genoscope - CEA"/>
            <person name="William W."/>
        </authorList>
    </citation>
    <scope>NUCLEOTIDE SEQUENCE [LARGE SCALE GENOMIC DNA]</scope>
</reference>
<feature type="domain" description="Ig-like" evidence="3">
    <location>
        <begin position="865"/>
        <end position="948"/>
    </location>
</feature>
<dbReference type="EMBL" id="CAXITT010000674">
    <property type="protein sequence ID" value="CAL1545088.1"/>
    <property type="molecule type" value="Genomic_DNA"/>
</dbReference>
<dbReference type="Proteomes" id="UP001497497">
    <property type="component" value="Unassembled WGS sequence"/>
</dbReference>
<sequence>MNILKHISHDSISWRPWIFICLNIIQYNKVECEGKRLRFLANGKEHIRPLISERRSILTLVCSMPGSNVNITNEKGQLLNSSVGVVSFVVNQTTCQDAGTFICQAPGAAERHVILFINGCHPVLCDYKQQDTMVTANLSTDVHVSICFLENKERPQYLVMQYNNRWIRKDSNDDKIKFDVMRNTTDSLYNTFNITIKNITANDYGEVDVALPVDEFKVLKFTIYISNDGDQQVKIKHTSNDNVAFDLICIANNYPKKVSLKKKTLGPTPSVSIDNPLLKPYLKLTYYANTFSCTDMGTYECDVTDFQGKTQTYEYVLIFVSCSAVLKLCDWQPKIITTRTLIGGRVNLTVCVFNTFVNHSVGNITQSPNKSFKYTIDRTGVYTTVGLTMSDVKGTAFRNYTINMGGSMNITVNIINITELRLCHNKSEQVIQMQPNQSAIFSLCVKTKDTSNNKILINNVSVSSSGTTKQYKVKVDSKSEDKIYYTIEILNFTTFSMTNYTVVISSHSGSTVSYKVFFNMTETRIWLCNGDNDNVTVTVRLHSPAIVHLCVSSNVGLGEFISIDRVPHKIYDLNRTANYCVSADVISEELPNNYYIQIYIRNVTEADTGTHEIIIKPTKHKNGTFRFSLQQNDKEFPVGCSTRVPKTYFFAKIGEMCNLNFCVMAKEPIKHKIFLNKAEHDFGDTNQQRSMFIQCSNETTEYKTVTKYTIKLQFNVQSENFTRYELKVLFGEDAWNHTFYLLNDDNLNNVSCNDGKTKRETKAYIYSNFSFCLRGFGVMDSNLLINNITYPIDSYCTNGKVKVVQYFIINTLIYHLVIYINDLTISDFITYNVSLPSMDKIYNFTLELEKFPLEIEFYGEQMGSPRDDKSLSRQATLGQKLILTCKVTRTVSYPVKLNVTFQSRSLIESNNETTVTFTIETFQCKDVGIYACVADMEFQHSKTEMPLYNSSCVPRWCDFENQSTRYTVPHGRDFVLPLCLVSYSDVNFTLILNGKVLSSENTSKIRYDKVGYDIYSMTYKANITFKNVYPKDYGEYKLTFIHYGGPNVSLTRSFHVQGDQTNVKNSDSNTLIVIIIIIIIISILIAAISIIIFFVKRKGRKNKHFSSMKANNQVNNEIEYQENVTGLYANVKNVKLNNDYENMKGQEEVIPLVDINDLNKKLDNRIYMNSQEILEIAPRYGHKTDKDNWNSLSDRDSNGLIYVTLAPRDGPVSLSSPRHNKPKDEVVYATLDYSKTGRLTFQEMEKMEKKSSKRKKDSQKKKEKVEAQVEKVSSLPEHTSPSRRIRLEDFSRSTSL</sequence>
<name>A0AAV2IJY1_LYMST</name>
<feature type="compositionally biased region" description="Basic residues" evidence="1">
    <location>
        <begin position="1251"/>
        <end position="1262"/>
    </location>
</feature>
<dbReference type="InterPro" id="IPR036179">
    <property type="entry name" value="Ig-like_dom_sf"/>
</dbReference>
<evidence type="ECO:0000313" key="5">
    <source>
        <dbReference type="Proteomes" id="UP001497497"/>
    </source>
</evidence>
<evidence type="ECO:0000259" key="3">
    <source>
        <dbReference type="PROSITE" id="PS50835"/>
    </source>
</evidence>
<dbReference type="SUPFAM" id="SSF48726">
    <property type="entry name" value="Immunoglobulin"/>
    <property type="match status" value="2"/>
</dbReference>
<dbReference type="PROSITE" id="PS50835">
    <property type="entry name" value="IG_LIKE"/>
    <property type="match status" value="1"/>
</dbReference>
<dbReference type="InterPro" id="IPR007110">
    <property type="entry name" value="Ig-like_dom"/>
</dbReference>
<keyword evidence="2" id="KW-0472">Membrane</keyword>
<feature type="region of interest" description="Disordered" evidence="1">
    <location>
        <begin position="1244"/>
        <end position="1296"/>
    </location>
</feature>
<proteinExistence type="predicted"/>
<evidence type="ECO:0000256" key="1">
    <source>
        <dbReference type="SAM" id="MobiDB-lite"/>
    </source>
</evidence>
<organism evidence="4 5">
    <name type="scientific">Lymnaea stagnalis</name>
    <name type="common">Great pond snail</name>
    <name type="synonym">Helix stagnalis</name>
    <dbReference type="NCBI Taxonomy" id="6523"/>
    <lineage>
        <taxon>Eukaryota</taxon>
        <taxon>Metazoa</taxon>
        <taxon>Spiralia</taxon>
        <taxon>Lophotrochozoa</taxon>
        <taxon>Mollusca</taxon>
        <taxon>Gastropoda</taxon>
        <taxon>Heterobranchia</taxon>
        <taxon>Euthyneura</taxon>
        <taxon>Panpulmonata</taxon>
        <taxon>Hygrophila</taxon>
        <taxon>Lymnaeoidea</taxon>
        <taxon>Lymnaeidae</taxon>
        <taxon>Lymnaea</taxon>
    </lineage>
</organism>
<evidence type="ECO:0000313" key="4">
    <source>
        <dbReference type="EMBL" id="CAL1545088.1"/>
    </source>
</evidence>
<keyword evidence="5" id="KW-1185">Reference proteome</keyword>
<evidence type="ECO:0000256" key="2">
    <source>
        <dbReference type="SAM" id="Phobius"/>
    </source>
</evidence>
<accession>A0AAV2IJY1</accession>
<keyword evidence="2" id="KW-0812">Transmembrane</keyword>